<evidence type="ECO:0000313" key="3">
    <source>
        <dbReference type="Proteomes" id="UP000297983"/>
    </source>
</evidence>
<dbReference type="InterPro" id="IPR027417">
    <property type="entry name" value="P-loop_NTPase"/>
</dbReference>
<sequence>MALFSERDRRPIDELCARWREGSMIGDASLLHPDEYPDAWSKPNLDELNTRFWGNVLDGEEGGGSFESKWELQLEDATDTVRLLAAECLLVYYLVTVSVGPDRKLEMINKTIGPDHPELHVSGDSLAYQALQSWIANPGQYYTSRQDIHVGYLMDLALRLKQKSPEERAALLHDNPWEFAQFTEAGERQSDAMRHIVCHLLYPDQFERIASNQHRELVLQAFGELDTSGPDAGQDEKLYSIRQTLKQLLPDWDENRRDYYSSDLSPIWRPVSRSGDNESLDPAFALEFKKQIVFYGPPGTGKTYRAGKLAESLIRTAALKEWGVGEYFNHPKAVAQAVAANVTRLQMHPSYGYAEFMVGLRLDAHGGTTHQLGALPRLVERMRTEREQLGERALPHVLILDEINRTDLSTMFGEAFSAMERDKRDIELELFAENDNGDPIRFMIPENLYIIGTMNEIDQSVEALDFALRRRFFWFATPYDEEDLFSIWEAQWIEQSVAVDRDKAEPQLKELARCITRLNARIGKLPELGSEYELGAAVFGDLPYFLGREWRNKRHGRNGGKYLWDAKDKPLAPLRSLWALSIQPVLAQYLAGSDRRTEQLAELEQLLMARPIN</sequence>
<feature type="domain" description="AAA+ ATPase" evidence="1">
    <location>
        <begin position="288"/>
        <end position="478"/>
    </location>
</feature>
<accession>A0A4R9ARK9</accession>
<dbReference type="InterPro" id="IPR011704">
    <property type="entry name" value="ATPase_dyneun-rel_AAA"/>
</dbReference>
<comment type="caution">
    <text evidence="2">The sequence shown here is derived from an EMBL/GenBank/DDBJ whole genome shotgun (WGS) entry which is preliminary data.</text>
</comment>
<evidence type="ECO:0000259" key="1">
    <source>
        <dbReference type="SMART" id="SM00382"/>
    </source>
</evidence>
<evidence type="ECO:0000313" key="2">
    <source>
        <dbReference type="EMBL" id="TFD68195.1"/>
    </source>
</evidence>
<dbReference type="Gene3D" id="3.40.50.300">
    <property type="entry name" value="P-loop containing nucleotide triphosphate hydrolases"/>
    <property type="match status" value="1"/>
</dbReference>
<dbReference type="RefSeq" id="WP_134552612.1">
    <property type="nucleotide sequence ID" value="NZ_SOHL01000027.1"/>
</dbReference>
<dbReference type="InterPro" id="IPR003593">
    <property type="entry name" value="AAA+_ATPase"/>
</dbReference>
<dbReference type="Pfam" id="PF07728">
    <property type="entry name" value="AAA_5"/>
    <property type="match status" value="1"/>
</dbReference>
<dbReference type="Proteomes" id="UP000297983">
    <property type="component" value="Unassembled WGS sequence"/>
</dbReference>
<gene>
    <name evidence="2" type="ORF">E3T50_13535</name>
</gene>
<dbReference type="SUPFAM" id="SSF52540">
    <property type="entry name" value="P-loop containing nucleoside triphosphate hydrolases"/>
    <property type="match status" value="1"/>
</dbReference>
<reference evidence="2 3" key="1">
    <citation type="submission" date="2019-03" db="EMBL/GenBank/DDBJ databases">
        <title>Genomics of glacier-inhabiting Cryobacterium strains.</title>
        <authorList>
            <person name="Liu Q."/>
            <person name="Xin Y.-H."/>
        </authorList>
    </citation>
    <scope>NUCLEOTIDE SEQUENCE [LARGE SCALE GENOMIC DNA]</scope>
    <source>
        <strain evidence="2 3">Hz16</strain>
    </source>
</reference>
<dbReference type="SMART" id="SM00382">
    <property type="entry name" value="AAA"/>
    <property type="match status" value="1"/>
</dbReference>
<keyword evidence="3" id="KW-1185">Reference proteome</keyword>
<name>A0A4R9ARK9_9MICO</name>
<dbReference type="PANTHER" id="PTHR37291">
    <property type="entry name" value="5-METHYLCYTOSINE-SPECIFIC RESTRICTION ENZYME B"/>
    <property type="match status" value="1"/>
</dbReference>
<dbReference type="PANTHER" id="PTHR37291:SF1">
    <property type="entry name" value="TYPE IV METHYL-DIRECTED RESTRICTION ENZYME ECOKMCRB SUBUNIT"/>
    <property type="match status" value="1"/>
</dbReference>
<organism evidence="2 3">
    <name type="scientific">Cryobacterium gelidum</name>
    <dbReference type="NCBI Taxonomy" id="1259164"/>
    <lineage>
        <taxon>Bacteria</taxon>
        <taxon>Bacillati</taxon>
        <taxon>Actinomycetota</taxon>
        <taxon>Actinomycetes</taxon>
        <taxon>Micrococcales</taxon>
        <taxon>Microbacteriaceae</taxon>
        <taxon>Cryobacterium</taxon>
    </lineage>
</organism>
<dbReference type="EMBL" id="SOHL01000027">
    <property type="protein sequence ID" value="TFD68195.1"/>
    <property type="molecule type" value="Genomic_DNA"/>
</dbReference>
<dbReference type="GO" id="GO:0005524">
    <property type="term" value="F:ATP binding"/>
    <property type="evidence" value="ECO:0007669"/>
    <property type="project" value="InterPro"/>
</dbReference>
<dbReference type="InterPro" id="IPR052934">
    <property type="entry name" value="Methyl-DNA_Rec/Restrict_Enz"/>
</dbReference>
<proteinExistence type="predicted"/>
<dbReference type="AlphaFoldDB" id="A0A4R9ARK9"/>
<protein>
    <submittedName>
        <fullName evidence="2">AAA family ATPase</fullName>
    </submittedName>
</protein>
<dbReference type="GO" id="GO:0016887">
    <property type="term" value="F:ATP hydrolysis activity"/>
    <property type="evidence" value="ECO:0007669"/>
    <property type="project" value="InterPro"/>
</dbReference>